<evidence type="ECO:0000313" key="3">
    <source>
        <dbReference type="Proteomes" id="UP000240883"/>
    </source>
</evidence>
<reference evidence="2 3" key="1">
    <citation type="journal article" date="2018" name="Front. Microbiol.">
        <title>Genome-Wide Analysis of Corynespora cassiicola Leaf Fall Disease Putative Effectors.</title>
        <authorList>
            <person name="Lopez D."/>
            <person name="Ribeiro S."/>
            <person name="Label P."/>
            <person name="Fumanal B."/>
            <person name="Venisse J.S."/>
            <person name="Kohler A."/>
            <person name="de Oliveira R.R."/>
            <person name="Labutti K."/>
            <person name="Lipzen A."/>
            <person name="Lail K."/>
            <person name="Bauer D."/>
            <person name="Ohm R.A."/>
            <person name="Barry K.W."/>
            <person name="Spatafora J."/>
            <person name="Grigoriev I.V."/>
            <person name="Martin F.M."/>
            <person name="Pujade-Renaud V."/>
        </authorList>
    </citation>
    <scope>NUCLEOTIDE SEQUENCE [LARGE SCALE GENOMIC DNA]</scope>
    <source>
        <strain evidence="2 3">Philippines</strain>
    </source>
</reference>
<dbReference type="OrthoDB" id="4191440at2759"/>
<evidence type="ECO:0000256" key="1">
    <source>
        <dbReference type="SAM" id="Phobius"/>
    </source>
</evidence>
<accession>A0A2T2N3I5</accession>
<feature type="transmembrane region" description="Helical" evidence="1">
    <location>
        <begin position="180"/>
        <end position="198"/>
    </location>
</feature>
<name>A0A2T2N3I5_CORCC</name>
<dbReference type="EMBL" id="KZ678152">
    <property type="protein sequence ID" value="PSN59816.1"/>
    <property type="molecule type" value="Genomic_DNA"/>
</dbReference>
<sequence length="531" mass="61173">MPLDFLQGCFGWRPMEVPAGNERTTCIGLSILKAIQLIPTAVTVFKAREIQLVIDQLDLSNGLHKQADVRLALLLAWTTAASLLCWLFPGVVLVWKRRGCWLLLWGLIDFGILVALGIAISMQRNFLPASLDQCKNGKATKWQVTDNDSSLFTKYAETVKGGASAEKACTLAVNIFGLEFAVFLFQIVVAYFGVFFDVRRYSLLNPNRPLIWFLYSIFLPFFYFWETLVPYIRFSYHYLVKFGQRMRRLPNVQVEGSAPYIPRPGCIEISNSRLQEVLQIEHLLLNIVHYSHYEDILHLSMTSRAVHEAIFPSQDLKHRVPKLLDRVCDSKTRHRCEYCNMIVCYACKRMNFYTTLPGRRHVTQCKPYCGKCYFDGFSRHSNGHSRHCSCCSQDKNLEFQDMCTTCAGKSMDKLQAERHKRFQLQARQIAYGKSKKAGISDLFFGHRQLAEGETKDGQCAKCKEDLKPGMRWWICGSCQGECKDWIHPPHVGKIWRPDLDLEMGCKGRNEDEVKEVKTSWWLRLRSSITFH</sequence>
<evidence type="ECO:0008006" key="4">
    <source>
        <dbReference type="Google" id="ProtNLM"/>
    </source>
</evidence>
<feature type="transmembrane region" description="Helical" evidence="1">
    <location>
        <begin position="102"/>
        <end position="122"/>
    </location>
</feature>
<proteinExistence type="predicted"/>
<protein>
    <recommendedName>
        <fullName evidence="4">F-box domain-containing protein</fullName>
    </recommendedName>
</protein>
<dbReference type="Proteomes" id="UP000240883">
    <property type="component" value="Unassembled WGS sequence"/>
</dbReference>
<dbReference type="AlphaFoldDB" id="A0A2T2N3I5"/>
<feature type="transmembrane region" description="Helical" evidence="1">
    <location>
        <begin position="71"/>
        <end position="95"/>
    </location>
</feature>
<keyword evidence="3" id="KW-1185">Reference proteome</keyword>
<organism evidence="2 3">
    <name type="scientific">Corynespora cassiicola Philippines</name>
    <dbReference type="NCBI Taxonomy" id="1448308"/>
    <lineage>
        <taxon>Eukaryota</taxon>
        <taxon>Fungi</taxon>
        <taxon>Dikarya</taxon>
        <taxon>Ascomycota</taxon>
        <taxon>Pezizomycotina</taxon>
        <taxon>Dothideomycetes</taxon>
        <taxon>Pleosporomycetidae</taxon>
        <taxon>Pleosporales</taxon>
        <taxon>Corynesporascaceae</taxon>
        <taxon>Corynespora</taxon>
    </lineage>
</organism>
<keyword evidence="1" id="KW-0472">Membrane</keyword>
<feature type="transmembrane region" description="Helical" evidence="1">
    <location>
        <begin position="210"/>
        <end position="232"/>
    </location>
</feature>
<evidence type="ECO:0000313" key="2">
    <source>
        <dbReference type="EMBL" id="PSN59816.1"/>
    </source>
</evidence>
<gene>
    <name evidence="2" type="ORF">BS50DRAFT_219584</name>
</gene>
<keyword evidence="1" id="KW-1133">Transmembrane helix</keyword>
<keyword evidence="1" id="KW-0812">Transmembrane</keyword>